<dbReference type="GO" id="GO:0000155">
    <property type="term" value="F:phosphorelay sensor kinase activity"/>
    <property type="evidence" value="ECO:0007669"/>
    <property type="project" value="InterPro"/>
</dbReference>
<comment type="caution">
    <text evidence="9">The sequence shown here is derived from an EMBL/GenBank/DDBJ whole genome shotgun (WGS) entry which is preliminary data.</text>
</comment>
<dbReference type="EMBL" id="JACIFD010000004">
    <property type="protein sequence ID" value="MBB4071210.1"/>
    <property type="molecule type" value="Genomic_DNA"/>
</dbReference>
<keyword evidence="7" id="KW-0812">Transmembrane</keyword>
<keyword evidence="7" id="KW-1133">Transmembrane helix</keyword>
<accession>A0A840DEW1</accession>
<name>A0A840DEW1_9MICO</name>
<dbReference type="Gene3D" id="1.10.287.130">
    <property type="match status" value="1"/>
</dbReference>
<dbReference type="RefSeq" id="WP_183304349.1">
    <property type="nucleotide sequence ID" value="NZ_JACIFD010000004.1"/>
</dbReference>
<dbReference type="CDD" id="cd00082">
    <property type="entry name" value="HisKA"/>
    <property type="match status" value="1"/>
</dbReference>
<evidence type="ECO:0000256" key="2">
    <source>
        <dbReference type="ARBA" id="ARBA00004236"/>
    </source>
</evidence>
<feature type="domain" description="Histidine kinase" evidence="8">
    <location>
        <begin position="117"/>
        <end position="344"/>
    </location>
</feature>
<keyword evidence="7" id="KW-0472">Membrane</keyword>
<keyword evidence="6" id="KW-0902">Two-component regulatory system</keyword>
<dbReference type="PROSITE" id="PS50109">
    <property type="entry name" value="HIS_KIN"/>
    <property type="match status" value="1"/>
</dbReference>
<evidence type="ECO:0000256" key="5">
    <source>
        <dbReference type="ARBA" id="ARBA00022777"/>
    </source>
</evidence>
<dbReference type="EC" id="2.7.13.3" evidence="3"/>
<organism evidence="9 10">
    <name type="scientific">Canibacter oris</name>
    <dbReference type="NCBI Taxonomy" id="1365628"/>
    <lineage>
        <taxon>Bacteria</taxon>
        <taxon>Bacillati</taxon>
        <taxon>Actinomycetota</taxon>
        <taxon>Actinomycetes</taxon>
        <taxon>Micrococcales</taxon>
        <taxon>Microbacteriaceae</taxon>
        <taxon>Canibacter</taxon>
    </lineage>
</organism>
<keyword evidence="4" id="KW-0597">Phosphoprotein</keyword>
<evidence type="ECO:0000256" key="3">
    <source>
        <dbReference type="ARBA" id="ARBA00012438"/>
    </source>
</evidence>
<proteinExistence type="predicted"/>
<dbReference type="Proteomes" id="UP000571183">
    <property type="component" value="Unassembled WGS sequence"/>
</dbReference>
<dbReference type="InterPro" id="IPR003594">
    <property type="entry name" value="HATPase_dom"/>
</dbReference>
<dbReference type="SUPFAM" id="SSF55874">
    <property type="entry name" value="ATPase domain of HSP90 chaperone/DNA topoisomerase II/histidine kinase"/>
    <property type="match status" value="1"/>
</dbReference>
<dbReference type="InterPro" id="IPR036097">
    <property type="entry name" value="HisK_dim/P_sf"/>
</dbReference>
<comment type="subcellular location">
    <subcellularLocation>
        <location evidence="2">Cell membrane</location>
    </subcellularLocation>
</comment>
<evidence type="ECO:0000256" key="1">
    <source>
        <dbReference type="ARBA" id="ARBA00000085"/>
    </source>
</evidence>
<evidence type="ECO:0000256" key="4">
    <source>
        <dbReference type="ARBA" id="ARBA00022553"/>
    </source>
</evidence>
<evidence type="ECO:0000256" key="7">
    <source>
        <dbReference type="SAM" id="Phobius"/>
    </source>
</evidence>
<feature type="transmembrane region" description="Helical" evidence="7">
    <location>
        <begin position="37"/>
        <end position="55"/>
    </location>
</feature>
<dbReference type="InterPro" id="IPR036890">
    <property type="entry name" value="HATPase_C_sf"/>
</dbReference>
<dbReference type="InterPro" id="IPR004358">
    <property type="entry name" value="Sig_transdc_His_kin-like_C"/>
</dbReference>
<evidence type="ECO:0000313" key="10">
    <source>
        <dbReference type="Proteomes" id="UP000571183"/>
    </source>
</evidence>
<protein>
    <recommendedName>
        <fullName evidence="3">histidine kinase</fullName>
        <ecNumber evidence="3">2.7.13.3</ecNumber>
    </recommendedName>
</protein>
<dbReference type="GO" id="GO:0005886">
    <property type="term" value="C:plasma membrane"/>
    <property type="evidence" value="ECO:0007669"/>
    <property type="project" value="UniProtKB-SubCell"/>
</dbReference>
<feature type="transmembrane region" description="Helical" evidence="7">
    <location>
        <begin position="6"/>
        <end position="25"/>
    </location>
</feature>
<dbReference type="InterPro" id="IPR005467">
    <property type="entry name" value="His_kinase_dom"/>
</dbReference>
<dbReference type="Pfam" id="PF00512">
    <property type="entry name" value="HisKA"/>
    <property type="match status" value="1"/>
</dbReference>
<reference evidence="9" key="1">
    <citation type="submission" date="2020-08" db="EMBL/GenBank/DDBJ databases">
        <title>Sequencing the genomes of 1000 actinobacteria strains.</title>
        <authorList>
            <person name="Klenk H.-P."/>
        </authorList>
    </citation>
    <scope>NUCLEOTIDE SEQUENCE [LARGE SCALE GENOMIC DNA]</scope>
    <source>
        <strain evidence="9">DSM 27064</strain>
    </source>
</reference>
<dbReference type="SMART" id="SM00388">
    <property type="entry name" value="HisKA"/>
    <property type="match status" value="1"/>
</dbReference>
<dbReference type="SMART" id="SM00387">
    <property type="entry name" value="HATPase_c"/>
    <property type="match status" value="1"/>
</dbReference>
<dbReference type="PANTHER" id="PTHR43547">
    <property type="entry name" value="TWO-COMPONENT HISTIDINE KINASE"/>
    <property type="match status" value="1"/>
</dbReference>
<dbReference type="Pfam" id="PF02518">
    <property type="entry name" value="HATPase_c"/>
    <property type="match status" value="1"/>
</dbReference>
<keyword evidence="5 9" id="KW-0808">Transferase</keyword>
<dbReference type="Gene3D" id="3.30.565.10">
    <property type="entry name" value="Histidine kinase-like ATPase, C-terminal domain"/>
    <property type="match status" value="1"/>
</dbReference>
<dbReference type="InterPro" id="IPR003661">
    <property type="entry name" value="HisK_dim/P_dom"/>
</dbReference>
<keyword evidence="10" id="KW-1185">Reference proteome</keyword>
<dbReference type="SUPFAM" id="SSF47384">
    <property type="entry name" value="Homodimeric domain of signal transducing histidine kinase"/>
    <property type="match status" value="1"/>
</dbReference>
<dbReference type="PANTHER" id="PTHR43547:SF2">
    <property type="entry name" value="HYBRID SIGNAL TRANSDUCTION HISTIDINE KINASE C"/>
    <property type="match status" value="1"/>
</dbReference>
<feature type="transmembrane region" description="Helical" evidence="7">
    <location>
        <begin position="67"/>
        <end position="87"/>
    </location>
</feature>
<sequence length="346" mass="36127">MSVQSVFLTLTVTAVVGILCALLTLRVARVSMRWTMFLAPLSVVLSIAAGLYAGVREMLIDERVPLMMLLITAPVALAIGAFVSARAQQQVTQAQERAEAERRAREIEAGRRELITWVSHDLRTPLAGIRAMGEALEDGIVADPQHYYRAIVAEANRTSDMVNDLMELAGLHSGTARLATEPVVLGDIVSDLINQLTSLAAQRQVTLAGGSTTQMEINGDAKLLTRALQNVIANAITYTVPGSTVTAEVYALPASSAGAATHSAVPATVCVAVTDSCGGVSADTLVRAFEAGWRGDAARTPGAQAGTGLGLAITRAIVQSHGGKVTLHNVGAGCRVVCEIPVGAKP</sequence>
<keyword evidence="5 9" id="KW-0418">Kinase</keyword>
<dbReference type="PRINTS" id="PR00344">
    <property type="entry name" value="BCTRLSENSOR"/>
</dbReference>
<dbReference type="CDD" id="cd00075">
    <property type="entry name" value="HATPase"/>
    <property type="match status" value="1"/>
</dbReference>
<evidence type="ECO:0000256" key="6">
    <source>
        <dbReference type="ARBA" id="ARBA00023012"/>
    </source>
</evidence>
<dbReference type="AlphaFoldDB" id="A0A840DEW1"/>
<comment type="catalytic activity">
    <reaction evidence="1">
        <text>ATP + protein L-histidine = ADP + protein N-phospho-L-histidine.</text>
        <dbReference type="EC" id="2.7.13.3"/>
    </reaction>
</comment>
<evidence type="ECO:0000313" key="9">
    <source>
        <dbReference type="EMBL" id="MBB4071210.1"/>
    </source>
</evidence>
<evidence type="ECO:0000259" key="8">
    <source>
        <dbReference type="PROSITE" id="PS50109"/>
    </source>
</evidence>
<gene>
    <name evidence="9" type="ORF">F5897_000502</name>
</gene>